<keyword evidence="1" id="KW-0472">Membrane</keyword>
<sequence>MVTAADVRELVDERPALEDAVEAVVEAEEPFAFDDLDIDSGAFGEVVSTGVVEKTDDGYRVADREAVRRGLAGETGREPTESGTGLATPSLDINLMHALALAGALAFVVLLRTVFSVGPVFQDSAVVLSGNDPYYYRYWVEQLLANPDLTVSSLPGAVAKGEPLYVATMWLLASVLGGEAVAGSLLAWYPVVSALVSGALVYLLATEVTEDRRVGLAAVVMFAVVAGHALRTSLGFADHHAFDYPWLGVTALSLVALVRGELRSGRTVFGTLGLAVGVTGQVLAWEAGPLLVVPVGLAVATLAVVWVRADRSPLRSGAPMLVGLAGAGALTWLAHTSLGWHTPVVASAPALLFAGALGVLVVGELVFRVRSDARVATGAILGTGAVSVGGIAVFLPDAWNTLTSRADSALFRSDAIAETQGAVLGLRGLAPAVRLRALPRAPVSRLGDATRARRRRVGRPRRLRVGLLRALGDPNPVRRGVRDVH</sequence>
<dbReference type="EMBL" id="JBHTAP010000001">
    <property type="protein sequence ID" value="MFC7235566.1"/>
    <property type="molecule type" value="Genomic_DNA"/>
</dbReference>
<feature type="transmembrane region" description="Helical" evidence="1">
    <location>
        <begin position="214"/>
        <end position="232"/>
    </location>
</feature>
<organism evidence="2 3">
    <name type="scientific">Halosegnis marinus</name>
    <dbReference type="NCBI Taxonomy" id="3034023"/>
    <lineage>
        <taxon>Archaea</taxon>
        <taxon>Methanobacteriati</taxon>
        <taxon>Methanobacteriota</taxon>
        <taxon>Stenosarchaea group</taxon>
        <taxon>Halobacteria</taxon>
        <taxon>Halobacteriales</taxon>
        <taxon>Natronomonadaceae</taxon>
        <taxon>Halosegnis</taxon>
    </lineage>
</organism>
<proteinExistence type="predicted"/>
<feature type="transmembrane region" description="Helical" evidence="1">
    <location>
        <begin position="291"/>
        <end position="309"/>
    </location>
</feature>
<feature type="transmembrane region" description="Helical" evidence="1">
    <location>
        <begin position="244"/>
        <end position="260"/>
    </location>
</feature>
<evidence type="ECO:0000313" key="3">
    <source>
        <dbReference type="Proteomes" id="UP001596398"/>
    </source>
</evidence>
<gene>
    <name evidence="2" type="ORF">ACFQJ4_09600</name>
</gene>
<evidence type="ECO:0000256" key="1">
    <source>
        <dbReference type="SAM" id="Phobius"/>
    </source>
</evidence>
<protein>
    <recommendedName>
        <fullName evidence="4">Dolichyl-phosphooligosaccharide-protein glycotransferase</fullName>
    </recommendedName>
</protein>
<reference evidence="2 3" key="1">
    <citation type="journal article" date="2019" name="Int. J. Syst. Evol. Microbiol.">
        <title>The Global Catalogue of Microorganisms (GCM) 10K type strain sequencing project: providing services to taxonomists for standard genome sequencing and annotation.</title>
        <authorList>
            <consortium name="The Broad Institute Genomics Platform"/>
            <consortium name="The Broad Institute Genome Sequencing Center for Infectious Disease"/>
            <person name="Wu L."/>
            <person name="Ma J."/>
        </authorList>
    </citation>
    <scope>NUCLEOTIDE SEQUENCE [LARGE SCALE GENOMIC DNA]</scope>
    <source>
        <strain evidence="2 3">DT85</strain>
    </source>
</reference>
<feature type="transmembrane region" description="Helical" evidence="1">
    <location>
        <begin position="95"/>
        <end position="115"/>
    </location>
</feature>
<dbReference type="AlphaFoldDB" id="A0ABD5ZQ76"/>
<keyword evidence="3" id="KW-1185">Reference proteome</keyword>
<feature type="transmembrane region" description="Helical" evidence="1">
    <location>
        <begin position="346"/>
        <end position="367"/>
    </location>
</feature>
<feature type="transmembrane region" description="Helical" evidence="1">
    <location>
        <begin position="379"/>
        <end position="399"/>
    </location>
</feature>
<comment type="caution">
    <text evidence="2">The sequence shown here is derived from an EMBL/GenBank/DDBJ whole genome shotgun (WGS) entry which is preliminary data.</text>
</comment>
<dbReference type="Proteomes" id="UP001596398">
    <property type="component" value="Unassembled WGS sequence"/>
</dbReference>
<accession>A0ABD5ZQ76</accession>
<evidence type="ECO:0008006" key="4">
    <source>
        <dbReference type="Google" id="ProtNLM"/>
    </source>
</evidence>
<keyword evidence="1" id="KW-1133">Transmembrane helix</keyword>
<keyword evidence="1" id="KW-0812">Transmembrane</keyword>
<feature type="transmembrane region" description="Helical" evidence="1">
    <location>
        <begin position="321"/>
        <end position="340"/>
    </location>
</feature>
<evidence type="ECO:0000313" key="2">
    <source>
        <dbReference type="EMBL" id="MFC7235566.1"/>
    </source>
</evidence>
<dbReference type="GeneID" id="79267262"/>
<dbReference type="RefSeq" id="WP_276233701.1">
    <property type="nucleotide sequence ID" value="NZ_CP119802.1"/>
</dbReference>
<name>A0ABD5ZQ76_9EURY</name>
<feature type="transmembrane region" description="Helical" evidence="1">
    <location>
        <begin position="187"/>
        <end position="205"/>
    </location>
</feature>
<feature type="transmembrane region" description="Helical" evidence="1">
    <location>
        <begin position="267"/>
        <end position="285"/>
    </location>
</feature>